<evidence type="ECO:0000256" key="1">
    <source>
        <dbReference type="SAM" id="Phobius"/>
    </source>
</evidence>
<accession>A0A0G0WA72</accession>
<evidence type="ECO:0000313" key="3">
    <source>
        <dbReference type="Proteomes" id="UP000033869"/>
    </source>
</evidence>
<keyword evidence="1" id="KW-0812">Transmembrane</keyword>
<keyword evidence="1" id="KW-1133">Transmembrane helix</keyword>
<organism evidence="2 3">
    <name type="scientific">candidate division CPR2 bacterium GW2011_GWC1_41_48</name>
    <dbReference type="NCBI Taxonomy" id="1618344"/>
    <lineage>
        <taxon>Bacteria</taxon>
        <taxon>Bacteria division CPR2</taxon>
    </lineage>
</organism>
<dbReference type="EMBL" id="LCBL01000001">
    <property type="protein sequence ID" value="KKS09885.1"/>
    <property type="molecule type" value="Genomic_DNA"/>
</dbReference>
<comment type="caution">
    <text evidence="2">The sequence shown here is derived from an EMBL/GenBank/DDBJ whole genome shotgun (WGS) entry which is preliminary data.</text>
</comment>
<feature type="transmembrane region" description="Helical" evidence="1">
    <location>
        <begin position="51"/>
        <end position="73"/>
    </location>
</feature>
<sequence length="136" mass="15077">MVEEKTFDQKNNGYLALAGVLEILLGALTIFVAFLYVLLAQSKLSGSEVPFNILLSFTINDVTTFAIGILQVIFGVRVLRNFKNAWLHSIIVLVTTTMIGFLVNTLFPEFGYPGTAIIVIDLIIILFLYLGYKKGI</sequence>
<feature type="transmembrane region" description="Helical" evidence="1">
    <location>
        <begin position="85"/>
        <end position="104"/>
    </location>
</feature>
<keyword evidence="1" id="KW-0472">Membrane</keyword>
<reference evidence="2 3" key="1">
    <citation type="journal article" date="2015" name="Nature">
        <title>rRNA introns, odd ribosomes, and small enigmatic genomes across a large radiation of phyla.</title>
        <authorList>
            <person name="Brown C.T."/>
            <person name="Hug L.A."/>
            <person name="Thomas B.C."/>
            <person name="Sharon I."/>
            <person name="Castelle C.J."/>
            <person name="Singh A."/>
            <person name="Wilkins M.J."/>
            <person name="Williams K.H."/>
            <person name="Banfield J.F."/>
        </authorList>
    </citation>
    <scope>NUCLEOTIDE SEQUENCE [LARGE SCALE GENOMIC DNA]</scope>
</reference>
<feature type="transmembrane region" description="Helical" evidence="1">
    <location>
        <begin position="12"/>
        <end position="39"/>
    </location>
</feature>
<name>A0A0G0WA72_UNCC2</name>
<dbReference type="AlphaFoldDB" id="A0A0G0WA72"/>
<proteinExistence type="predicted"/>
<feature type="transmembrane region" description="Helical" evidence="1">
    <location>
        <begin position="110"/>
        <end position="132"/>
    </location>
</feature>
<gene>
    <name evidence="2" type="ORF">UU65_C0001G0290</name>
</gene>
<evidence type="ECO:0000313" key="2">
    <source>
        <dbReference type="EMBL" id="KKS09885.1"/>
    </source>
</evidence>
<protein>
    <submittedName>
        <fullName evidence="2">Uncharacterized protein</fullName>
    </submittedName>
</protein>
<dbReference type="Proteomes" id="UP000033869">
    <property type="component" value="Unassembled WGS sequence"/>
</dbReference>